<gene>
    <name evidence="1" type="ORF">DRW41_11485</name>
</gene>
<organism evidence="1 2">
    <name type="scientific">Neobacillus piezotolerans</name>
    <dbReference type="NCBI Taxonomy" id="2259171"/>
    <lineage>
        <taxon>Bacteria</taxon>
        <taxon>Bacillati</taxon>
        <taxon>Bacillota</taxon>
        <taxon>Bacilli</taxon>
        <taxon>Bacillales</taxon>
        <taxon>Bacillaceae</taxon>
        <taxon>Neobacillus</taxon>
    </lineage>
</organism>
<dbReference type="Proteomes" id="UP000257144">
    <property type="component" value="Unassembled WGS sequence"/>
</dbReference>
<comment type="caution">
    <text evidence="1">The sequence shown here is derived from an EMBL/GenBank/DDBJ whole genome shotgun (WGS) entry which is preliminary data.</text>
</comment>
<keyword evidence="2" id="KW-1185">Reference proteome</keyword>
<sequence length="169" mass="19135">MPYTQTLDMSANDQQRLMEWWNATESAKGVVRHLVSLVSELRLHPESSHADGMVLFYRAVSEISYGHAGIRGCIRRAFSGEYSDGLRKNMSMCHSFAHKYSVDSKVMLERVAKQITGENALQLISRIREALMKNDEMLNEISKKAQAFFGKDALQSLQNDIKHSSTLPI</sequence>
<evidence type="ECO:0000313" key="2">
    <source>
        <dbReference type="Proteomes" id="UP000257144"/>
    </source>
</evidence>
<dbReference type="RefSeq" id="WP_115452145.1">
    <property type="nucleotide sequence ID" value="NZ_QNQT01000004.1"/>
</dbReference>
<evidence type="ECO:0000313" key="1">
    <source>
        <dbReference type="EMBL" id="RDU36673.1"/>
    </source>
</evidence>
<dbReference type="EMBL" id="QNQT01000004">
    <property type="protein sequence ID" value="RDU36673.1"/>
    <property type="molecule type" value="Genomic_DNA"/>
</dbReference>
<reference evidence="1 2" key="1">
    <citation type="submission" date="2018-07" db="EMBL/GenBank/DDBJ databases">
        <title>Bacillus sp. YLB-04 draft genome sequence.</title>
        <authorList>
            <person name="Yu L."/>
            <person name="Tang X."/>
        </authorList>
    </citation>
    <scope>NUCLEOTIDE SEQUENCE [LARGE SCALE GENOMIC DNA]</scope>
    <source>
        <strain evidence="1 2">YLB-04</strain>
    </source>
</reference>
<name>A0A3D8GQA7_9BACI</name>
<protein>
    <submittedName>
        <fullName evidence="1">Uncharacterized protein</fullName>
    </submittedName>
</protein>
<proteinExistence type="predicted"/>
<dbReference type="OrthoDB" id="2844965at2"/>
<accession>A0A3D8GQA7</accession>
<dbReference type="AlphaFoldDB" id="A0A3D8GQA7"/>